<dbReference type="PANTHER" id="PTHR10434">
    <property type="entry name" value="1-ACYL-SN-GLYCEROL-3-PHOSPHATE ACYLTRANSFERASE"/>
    <property type="match status" value="1"/>
</dbReference>
<evidence type="ECO:0000256" key="3">
    <source>
        <dbReference type="ARBA" id="ARBA00022679"/>
    </source>
</evidence>
<name>A0ABW5XHR5_9SPHI</name>
<dbReference type="Proteomes" id="UP001597601">
    <property type="component" value="Unassembled WGS sequence"/>
</dbReference>
<sequence>MRKFLGYILTPFAILVFFLELVIFQPIQWFTYKFIGYSAHKGVVDFLDLLLTKTVYLLFNTATFINKQNLPVGRPMIFISNHQSFLDIPPLIYYLRPYHVKFVSKIELTRGVPSISFNLKYGGGANIDRNDPRQSLMEIGKLGTRMKENNWSAVIFPEGTRSKTGNVKPFQAGGIAIILKKCPNALIVPIAINRSWEMIRYGLYPLNTFIDMTWEVLEPIEPSSGTVEEVVKEAQQRIKVALGQA</sequence>
<dbReference type="SUPFAM" id="SSF69593">
    <property type="entry name" value="Glycerol-3-phosphate (1)-acyltransferase"/>
    <property type="match status" value="1"/>
</dbReference>
<evidence type="ECO:0000259" key="6">
    <source>
        <dbReference type="SMART" id="SM00563"/>
    </source>
</evidence>
<keyword evidence="3" id="KW-0808">Transferase</keyword>
<dbReference type="SMART" id="SM00563">
    <property type="entry name" value="PlsC"/>
    <property type="match status" value="1"/>
</dbReference>
<comment type="caution">
    <text evidence="7">The sequence shown here is derived from an EMBL/GenBank/DDBJ whole genome shotgun (WGS) entry which is preliminary data.</text>
</comment>
<dbReference type="Pfam" id="PF01553">
    <property type="entry name" value="Acyltransferase"/>
    <property type="match status" value="1"/>
</dbReference>
<gene>
    <name evidence="7" type="ORF">ACFSYC_00980</name>
</gene>
<dbReference type="GO" id="GO:0016746">
    <property type="term" value="F:acyltransferase activity"/>
    <property type="evidence" value="ECO:0007669"/>
    <property type="project" value="UniProtKB-KW"/>
</dbReference>
<evidence type="ECO:0000256" key="4">
    <source>
        <dbReference type="ARBA" id="ARBA00023098"/>
    </source>
</evidence>
<keyword evidence="2" id="KW-0444">Lipid biosynthesis</keyword>
<evidence type="ECO:0000256" key="1">
    <source>
        <dbReference type="ARBA" id="ARBA00005189"/>
    </source>
</evidence>
<proteinExistence type="predicted"/>
<evidence type="ECO:0000256" key="2">
    <source>
        <dbReference type="ARBA" id="ARBA00022516"/>
    </source>
</evidence>
<comment type="pathway">
    <text evidence="1">Lipid metabolism.</text>
</comment>
<accession>A0ABW5XHR5</accession>
<dbReference type="RefSeq" id="WP_377122504.1">
    <property type="nucleotide sequence ID" value="NZ_JBHUON010000001.1"/>
</dbReference>
<feature type="domain" description="Phospholipid/glycerol acyltransferase" evidence="6">
    <location>
        <begin position="76"/>
        <end position="195"/>
    </location>
</feature>
<keyword evidence="8" id="KW-1185">Reference proteome</keyword>
<evidence type="ECO:0000313" key="7">
    <source>
        <dbReference type="EMBL" id="MFD2863245.1"/>
    </source>
</evidence>
<dbReference type="CDD" id="cd07989">
    <property type="entry name" value="LPLAT_AGPAT-like"/>
    <property type="match status" value="1"/>
</dbReference>
<dbReference type="PANTHER" id="PTHR10434:SF64">
    <property type="entry name" value="1-ACYL-SN-GLYCEROL-3-PHOSPHATE ACYLTRANSFERASE-RELATED"/>
    <property type="match status" value="1"/>
</dbReference>
<dbReference type="InterPro" id="IPR002123">
    <property type="entry name" value="Plipid/glycerol_acylTrfase"/>
</dbReference>
<organism evidence="7 8">
    <name type="scientific">Mucilaginibacter antarcticus</name>
    <dbReference type="NCBI Taxonomy" id="1855725"/>
    <lineage>
        <taxon>Bacteria</taxon>
        <taxon>Pseudomonadati</taxon>
        <taxon>Bacteroidota</taxon>
        <taxon>Sphingobacteriia</taxon>
        <taxon>Sphingobacteriales</taxon>
        <taxon>Sphingobacteriaceae</taxon>
        <taxon>Mucilaginibacter</taxon>
    </lineage>
</organism>
<evidence type="ECO:0000256" key="5">
    <source>
        <dbReference type="ARBA" id="ARBA00023315"/>
    </source>
</evidence>
<keyword evidence="4" id="KW-0443">Lipid metabolism</keyword>
<evidence type="ECO:0000313" key="8">
    <source>
        <dbReference type="Proteomes" id="UP001597601"/>
    </source>
</evidence>
<dbReference type="EMBL" id="JBHUON010000001">
    <property type="protein sequence ID" value="MFD2863245.1"/>
    <property type="molecule type" value="Genomic_DNA"/>
</dbReference>
<reference evidence="8" key="1">
    <citation type="journal article" date="2019" name="Int. J. Syst. Evol. Microbiol.">
        <title>The Global Catalogue of Microorganisms (GCM) 10K type strain sequencing project: providing services to taxonomists for standard genome sequencing and annotation.</title>
        <authorList>
            <consortium name="The Broad Institute Genomics Platform"/>
            <consortium name="The Broad Institute Genome Sequencing Center for Infectious Disease"/>
            <person name="Wu L."/>
            <person name="Ma J."/>
        </authorList>
    </citation>
    <scope>NUCLEOTIDE SEQUENCE [LARGE SCALE GENOMIC DNA]</scope>
    <source>
        <strain evidence="8">KCTC 52232</strain>
    </source>
</reference>
<protein>
    <submittedName>
        <fullName evidence="7">Lysophospholipid acyltransferase family protein</fullName>
    </submittedName>
</protein>
<keyword evidence="5 7" id="KW-0012">Acyltransferase</keyword>